<dbReference type="InterPro" id="IPR036271">
    <property type="entry name" value="Tet_transcr_reg_TetR-rel_C_sf"/>
</dbReference>
<dbReference type="Proteomes" id="UP000018211">
    <property type="component" value="Unassembled WGS sequence"/>
</dbReference>
<dbReference type="SUPFAM" id="SSF48498">
    <property type="entry name" value="Tetracyclin repressor-like, C-terminal domain"/>
    <property type="match status" value="1"/>
</dbReference>
<name>A0AAV2VZA0_9VIBR</name>
<dbReference type="Pfam" id="PF00440">
    <property type="entry name" value="TetR_N"/>
    <property type="match status" value="1"/>
</dbReference>
<evidence type="ECO:0000313" key="8">
    <source>
        <dbReference type="Proteomes" id="UP000018211"/>
    </source>
</evidence>
<keyword evidence="4" id="KW-0804">Transcription</keyword>
<keyword evidence="2" id="KW-0805">Transcription regulation</keyword>
<dbReference type="InterPro" id="IPR041490">
    <property type="entry name" value="KstR2_TetR_C"/>
</dbReference>
<organism evidence="7 8">
    <name type="scientific">Vibrio nigripulchritudo SOn1</name>
    <dbReference type="NCBI Taxonomy" id="1238450"/>
    <lineage>
        <taxon>Bacteria</taxon>
        <taxon>Pseudomonadati</taxon>
        <taxon>Pseudomonadota</taxon>
        <taxon>Gammaproteobacteria</taxon>
        <taxon>Vibrionales</taxon>
        <taxon>Vibrionaceae</taxon>
        <taxon>Vibrio</taxon>
    </lineage>
</organism>
<evidence type="ECO:0000259" key="6">
    <source>
        <dbReference type="PROSITE" id="PS50977"/>
    </source>
</evidence>
<dbReference type="InterPro" id="IPR001647">
    <property type="entry name" value="HTH_TetR"/>
</dbReference>
<evidence type="ECO:0000256" key="3">
    <source>
        <dbReference type="ARBA" id="ARBA00023125"/>
    </source>
</evidence>
<keyword evidence="1" id="KW-0678">Repressor</keyword>
<evidence type="ECO:0000256" key="4">
    <source>
        <dbReference type="ARBA" id="ARBA00023163"/>
    </source>
</evidence>
<reference evidence="7 8" key="1">
    <citation type="journal article" date="2013" name="ISME J.">
        <title>Comparative genomics of pathogenic lineages of Vibrio nigripulchritudo identifies virulence-associated traits.</title>
        <authorList>
            <person name="Goudenege D."/>
            <person name="Labreuche Y."/>
            <person name="Krin E."/>
            <person name="Ansquer D."/>
            <person name="Mangenot S."/>
            <person name="Calteau A."/>
            <person name="Medigue C."/>
            <person name="Mazel D."/>
            <person name="Polz M.F."/>
            <person name="Le Roux F."/>
        </authorList>
    </citation>
    <scope>NUCLEOTIDE SEQUENCE [LARGE SCALE GENOMIC DNA]</scope>
    <source>
        <strain evidence="7 8">SOn1</strain>
    </source>
</reference>
<evidence type="ECO:0000256" key="1">
    <source>
        <dbReference type="ARBA" id="ARBA00022491"/>
    </source>
</evidence>
<gene>
    <name evidence="7" type="ORF">VIBNISOn1_970123</name>
</gene>
<keyword evidence="3 5" id="KW-0238">DNA-binding</keyword>
<accession>A0AAV2VZA0</accession>
<feature type="DNA-binding region" description="H-T-H motif" evidence="5">
    <location>
        <begin position="41"/>
        <end position="60"/>
    </location>
</feature>
<feature type="domain" description="HTH tetR-type" evidence="6">
    <location>
        <begin position="18"/>
        <end position="78"/>
    </location>
</feature>
<dbReference type="RefSeq" id="WP_004401255.1">
    <property type="nucleotide sequence ID" value="NZ_LK391965.1"/>
</dbReference>
<comment type="caution">
    <text evidence="7">The sequence shown here is derived from an EMBL/GenBank/DDBJ whole genome shotgun (WGS) entry which is preliminary data.</text>
</comment>
<dbReference type="InterPro" id="IPR050109">
    <property type="entry name" value="HTH-type_TetR-like_transc_reg"/>
</dbReference>
<dbReference type="PROSITE" id="PS50977">
    <property type="entry name" value="HTH_TETR_2"/>
    <property type="match status" value="1"/>
</dbReference>
<dbReference type="GO" id="GO:0003700">
    <property type="term" value="F:DNA-binding transcription factor activity"/>
    <property type="evidence" value="ECO:0007669"/>
    <property type="project" value="TreeGrafter"/>
</dbReference>
<dbReference type="PRINTS" id="PR00455">
    <property type="entry name" value="HTHTETR"/>
</dbReference>
<dbReference type="InterPro" id="IPR009057">
    <property type="entry name" value="Homeodomain-like_sf"/>
</dbReference>
<dbReference type="Gene3D" id="1.10.357.10">
    <property type="entry name" value="Tetracycline Repressor, domain 2"/>
    <property type="match status" value="1"/>
</dbReference>
<protein>
    <submittedName>
        <fullName evidence="7">Transcriptional regulator, TetR family</fullName>
    </submittedName>
</protein>
<sequence>MYRTVRIFRTRSKILKDTKQAAKIRQIAATLFAEKGFNGVGVAELGEATGLGRGALYHHIDTKENLLYDISSRYIVELVEAGREITANQIDPAERVKSLSRHLMHVISMHLAEMTVCFREIHSLTGDRYQAVANLHAEYQQIWEDAFAAGSAQGQFRKIDKTAVKGLLGMFFYSFLWLKPGGRQSEEEIGNIFSDLVLRAIGAQGYLEENQFFE</sequence>
<proteinExistence type="predicted"/>
<evidence type="ECO:0000256" key="2">
    <source>
        <dbReference type="ARBA" id="ARBA00023015"/>
    </source>
</evidence>
<dbReference type="SUPFAM" id="SSF46689">
    <property type="entry name" value="Homeodomain-like"/>
    <property type="match status" value="1"/>
</dbReference>
<evidence type="ECO:0000313" key="7">
    <source>
        <dbReference type="EMBL" id="CCO50099.1"/>
    </source>
</evidence>
<dbReference type="EMBL" id="CAOF01000194">
    <property type="protein sequence ID" value="CCO50099.1"/>
    <property type="molecule type" value="Genomic_DNA"/>
</dbReference>
<evidence type="ECO:0000256" key="5">
    <source>
        <dbReference type="PROSITE-ProRule" id="PRU00335"/>
    </source>
</evidence>
<dbReference type="Pfam" id="PF17932">
    <property type="entry name" value="TetR_C_24"/>
    <property type="match status" value="1"/>
</dbReference>
<dbReference type="PANTHER" id="PTHR30055">
    <property type="entry name" value="HTH-TYPE TRANSCRIPTIONAL REGULATOR RUTR"/>
    <property type="match status" value="1"/>
</dbReference>
<dbReference type="GO" id="GO:0000976">
    <property type="term" value="F:transcription cis-regulatory region binding"/>
    <property type="evidence" value="ECO:0007669"/>
    <property type="project" value="TreeGrafter"/>
</dbReference>
<dbReference type="AlphaFoldDB" id="A0AAV2VZA0"/>
<dbReference type="PANTHER" id="PTHR30055:SF175">
    <property type="entry name" value="HTH-TYPE TRANSCRIPTIONAL REPRESSOR KSTR2"/>
    <property type="match status" value="1"/>
</dbReference>